<dbReference type="InterPro" id="IPR025698">
    <property type="entry name" value="2TM_dom"/>
</dbReference>
<organism evidence="3 4">
    <name type="scientific">Petropleomorpha daqingensis</name>
    <dbReference type="NCBI Taxonomy" id="2026353"/>
    <lineage>
        <taxon>Bacteria</taxon>
        <taxon>Bacillati</taxon>
        <taxon>Actinomycetota</taxon>
        <taxon>Actinomycetes</taxon>
        <taxon>Geodermatophilales</taxon>
        <taxon>Geodermatophilaceae</taxon>
        <taxon>Petropleomorpha</taxon>
    </lineage>
</organism>
<feature type="domain" description="2TM" evidence="2">
    <location>
        <begin position="17"/>
        <end position="86"/>
    </location>
</feature>
<keyword evidence="4" id="KW-1185">Reference proteome</keyword>
<feature type="transmembrane region" description="Helical" evidence="1">
    <location>
        <begin position="60"/>
        <end position="78"/>
    </location>
</feature>
<sequence length="100" mass="11212">MPTADPPVPAGDLRSLAIRRLHRKRDYFAHLTSYLIVNGVLVVVWLVIGLTTGAWFPWPLFPIAGWGIGLAFDTWATFGPPSRPIDEAAVDREMERLQSR</sequence>
<dbReference type="Proteomes" id="UP000541969">
    <property type="component" value="Unassembled WGS sequence"/>
</dbReference>
<keyword evidence="1" id="KW-1133">Transmembrane helix</keyword>
<keyword evidence="1" id="KW-0812">Transmembrane</keyword>
<evidence type="ECO:0000259" key="2">
    <source>
        <dbReference type="Pfam" id="PF13239"/>
    </source>
</evidence>
<evidence type="ECO:0000313" key="3">
    <source>
        <dbReference type="EMBL" id="NYJ08751.1"/>
    </source>
</evidence>
<accession>A0A853CNI7</accession>
<comment type="caution">
    <text evidence="3">The sequence shown here is derived from an EMBL/GenBank/DDBJ whole genome shotgun (WGS) entry which is preliminary data.</text>
</comment>
<dbReference type="RefSeq" id="WP_179721582.1">
    <property type="nucleotide sequence ID" value="NZ_JACBZT010000001.1"/>
</dbReference>
<protein>
    <recommendedName>
        <fullName evidence="2">2TM domain-containing protein</fullName>
    </recommendedName>
</protein>
<dbReference type="Pfam" id="PF13239">
    <property type="entry name" value="2TM"/>
    <property type="match status" value="1"/>
</dbReference>
<reference evidence="3 4" key="1">
    <citation type="submission" date="2020-07" db="EMBL/GenBank/DDBJ databases">
        <title>Sequencing the genomes of 1000 actinobacteria strains.</title>
        <authorList>
            <person name="Klenk H.-P."/>
        </authorList>
    </citation>
    <scope>NUCLEOTIDE SEQUENCE [LARGE SCALE GENOMIC DNA]</scope>
    <source>
        <strain evidence="3 4">DSM 104001</strain>
    </source>
</reference>
<evidence type="ECO:0000313" key="4">
    <source>
        <dbReference type="Proteomes" id="UP000541969"/>
    </source>
</evidence>
<proteinExistence type="predicted"/>
<feature type="transmembrane region" description="Helical" evidence="1">
    <location>
        <begin position="27"/>
        <end position="48"/>
    </location>
</feature>
<name>A0A853CNI7_9ACTN</name>
<dbReference type="EMBL" id="JACBZT010000001">
    <property type="protein sequence ID" value="NYJ08751.1"/>
    <property type="molecule type" value="Genomic_DNA"/>
</dbReference>
<gene>
    <name evidence="3" type="ORF">GGQ55_005029</name>
</gene>
<evidence type="ECO:0000256" key="1">
    <source>
        <dbReference type="SAM" id="Phobius"/>
    </source>
</evidence>
<dbReference type="AlphaFoldDB" id="A0A853CNI7"/>
<keyword evidence="1" id="KW-0472">Membrane</keyword>